<feature type="compositionally biased region" description="Low complexity" evidence="1">
    <location>
        <begin position="72"/>
        <end position="104"/>
    </location>
</feature>
<dbReference type="AlphaFoldDB" id="A0A7Y9H6H2"/>
<reference evidence="2 3" key="2">
    <citation type="submission" date="2020-08" db="EMBL/GenBank/DDBJ databases">
        <title>The Agave Microbiome: Exploring the role of microbial communities in plant adaptations to desert environments.</title>
        <authorList>
            <person name="Partida-Martinez L.P."/>
        </authorList>
    </citation>
    <scope>NUCLEOTIDE SEQUENCE [LARGE SCALE GENOMIC DNA]</scope>
    <source>
        <strain evidence="2 3">AT2.17</strain>
    </source>
</reference>
<gene>
    <name evidence="2" type="ORF">F4692_003934</name>
</gene>
<sequence length="111" mass="11574">MQGTWLGGRVIGCDGLGAVLDDGDGQSLVRLDSVSAVTFRRAEVDDAPPRQHGSASYGTTDRERTDRGRTGDGAAAVARRAPLPQRRAALTTSRASSCTSARCSGPRKDSA</sequence>
<evidence type="ECO:0000256" key="1">
    <source>
        <dbReference type="SAM" id="MobiDB-lite"/>
    </source>
</evidence>
<proteinExistence type="predicted"/>
<evidence type="ECO:0000313" key="2">
    <source>
        <dbReference type="EMBL" id="NYE38783.1"/>
    </source>
</evidence>
<protein>
    <submittedName>
        <fullName evidence="2">Uncharacterized protein</fullName>
    </submittedName>
</protein>
<keyword evidence="3" id="KW-1185">Reference proteome</keyword>
<accession>A0A7Y9H6H2</accession>
<dbReference type="Proteomes" id="UP000549911">
    <property type="component" value="Unassembled WGS sequence"/>
</dbReference>
<name>A0A7Y9H6H2_9ACTN</name>
<reference evidence="2 3" key="1">
    <citation type="submission" date="2020-07" db="EMBL/GenBank/DDBJ databases">
        <authorList>
            <person name="Partida-Martinez L."/>
            <person name="Huntemann M."/>
            <person name="Clum A."/>
            <person name="Wang J."/>
            <person name="Palaniappan K."/>
            <person name="Ritter S."/>
            <person name="Chen I.-M."/>
            <person name="Stamatis D."/>
            <person name="Reddy T."/>
            <person name="O'Malley R."/>
            <person name="Daum C."/>
            <person name="Shapiro N."/>
            <person name="Ivanova N."/>
            <person name="Kyrpides N."/>
            <person name="Woyke T."/>
        </authorList>
    </citation>
    <scope>NUCLEOTIDE SEQUENCE [LARGE SCALE GENOMIC DNA]</scope>
    <source>
        <strain evidence="2 3">AT2.17</strain>
    </source>
</reference>
<dbReference type="EMBL" id="JACCBW010000006">
    <property type="protein sequence ID" value="NYE38783.1"/>
    <property type="molecule type" value="Genomic_DNA"/>
</dbReference>
<feature type="compositionally biased region" description="Basic and acidic residues" evidence="1">
    <location>
        <begin position="60"/>
        <end position="70"/>
    </location>
</feature>
<comment type="caution">
    <text evidence="2">The sequence shown here is derived from an EMBL/GenBank/DDBJ whole genome shotgun (WGS) entry which is preliminary data.</text>
</comment>
<organism evidence="2 3">
    <name type="scientific">Nocardioides cavernae</name>
    <dbReference type="NCBI Taxonomy" id="1921566"/>
    <lineage>
        <taxon>Bacteria</taxon>
        <taxon>Bacillati</taxon>
        <taxon>Actinomycetota</taxon>
        <taxon>Actinomycetes</taxon>
        <taxon>Propionibacteriales</taxon>
        <taxon>Nocardioidaceae</taxon>
        <taxon>Nocardioides</taxon>
    </lineage>
</organism>
<feature type="region of interest" description="Disordered" evidence="1">
    <location>
        <begin position="42"/>
        <end position="111"/>
    </location>
</feature>
<evidence type="ECO:0000313" key="3">
    <source>
        <dbReference type="Proteomes" id="UP000549911"/>
    </source>
</evidence>